<proteinExistence type="predicted"/>
<feature type="region of interest" description="Disordered" evidence="1">
    <location>
        <begin position="35"/>
        <end position="59"/>
    </location>
</feature>
<evidence type="ECO:0000256" key="1">
    <source>
        <dbReference type="SAM" id="MobiDB-lite"/>
    </source>
</evidence>
<dbReference type="EMBL" id="JAGETX010000005">
    <property type="protein sequence ID" value="MBO3271091.1"/>
    <property type="molecule type" value="Genomic_DNA"/>
</dbReference>
<dbReference type="Proteomes" id="UP000670527">
    <property type="component" value="Unassembled WGS sequence"/>
</dbReference>
<gene>
    <name evidence="2" type="ORF">J4D97_10570</name>
</gene>
<accession>A0ABS3TBR9</accession>
<dbReference type="RefSeq" id="WP_208307562.1">
    <property type="nucleotide sequence ID" value="NZ_JAGETX010000005.1"/>
</dbReference>
<reference evidence="2 3" key="1">
    <citation type="submission" date="2021-03" db="EMBL/GenBank/DDBJ databases">
        <authorList>
            <person name="Kim M.K."/>
        </authorList>
    </citation>
    <scope>NUCLEOTIDE SEQUENCE [LARGE SCALE GENOMIC DNA]</scope>
    <source>
        <strain evidence="2 3">BT507</strain>
    </source>
</reference>
<name>A0ABS3TBR9_9BACT</name>
<comment type="caution">
    <text evidence="2">The sequence shown here is derived from an EMBL/GenBank/DDBJ whole genome shotgun (WGS) entry which is preliminary data.</text>
</comment>
<sequence>MHLTLSSRFLPALVAATVLLSGCYSREDMKGETGTAETAAAVEKPATTKTPAAAETAAAAPTQPLTQANVFLEVSGSMEGFMPKTGADAQNTQFQQHVAQFLSDLNRSSAVRQKTFYRIKEKPYRDSYQQLSQTVRGGIREAASSTSIPAILDTLVSHYYQPGAVSVLISDFIYAPPRTGDQAYVKTDITDALNSTGRPDLAVSVYGFTSDFKGAFYPALKTGAKRINNCCDTPIPYYIWVMGPADAVRQFDAALLTKQPGQQAHFGVTYPTPSSSLLSRFQNKGAWYYGDAGASKRAAGATYHTVAVQEASATQPVEFVVGLDLKTLPAAYRDVAYLKQNLQLTGQDTDAKVADVFAANAQTQNSSGPESQYSHFVKVRLTRQPRAARPLQLLLNHRRPAWVGQWTTRNDSNINQVGAKTFALSSLLDGVAAVTSDEQDEAPVFTIPFTLQPGE</sequence>
<protein>
    <recommendedName>
        <fullName evidence="4">VWA domain-containing protein</fullName>
    </recommendedName>
</protein>
<organism evidence="2 3">
    <name type="scientific">Hymenobacter defluvii</name>
    <dbReference type="NCBI Taxonomy" id="2054411"/>
    <lineage>
        <taxon>Bacteria</taxon>
        <taxon>Pseudomonadati</taxon>
        <taxon>Bacteroidota</taxon>
        <taxon>Cytophagia</taxon>
        <taxon>Cytophagales</taxon>
        <taxon>Hymenobacteraceae</taxon>
        <taxon>Hymenobacter</taxon>
    </lineage>
</organism>
<keyword evidence="3" id="KW-1185">Reference proteome</keyword>
<evidence type="ECO:0000313" key="2">
    <source>
        <dbReference type="EMBL" id="MBO3271091.1"/>
    </source>
</evidence>
<evidence type="ECO:0000313" key="3">
    <source>
        <dbReference type="Proteomes" id="UP000670527"/>
    </source>
</evidence>
<evidence type="ECO:0008006" key="4">
    <source>
        <dbReference type="Google" id="ProtNLM"/>
    </source>
</evidence>